<comment type="caution">
    <text evidence="2">The sequence shown here is derived from an EMBL/GenBank/DDBJ whole genome shotgun (WGS) entry which is preliminary data.</text>
</comment>
<dbReference type="GO" id="GO:0016787">
    <property type="term" value="F:hydrolase activity"/>
    <property type="evidence" value="ECO:0007669"/>
    <property type="project" value="InterPro"/>
</dbReference>
<dbReference type="Proteomes" id="UP000286921">
    <property type="component" value="Unassembled WGS sequence"/>
</dbReference>
<dbReference type="EMBL" id="BDHI01000016">
    <property type="protein sequence ID" value="GCB24320.1"/>
    <property type="molecule type" value="Genomic_DNA"/>
</dbReference>
<feature type="domain" description="Alpha/beta hydrolase fold-3" evidence="1">
    <location>
        <begin position="56"/>
        <end position="140"/>
    </location>
</feature>
<accession>A0A401KYI2</accession>
<dbReference type="SUPFAM" id="SSF53474">
    <property type="entry name" value="alpha/beta-Hydrolases"/>
    <property type="match status" value="1"/>
</dbReference>
<dbReference type="AlphaFoldDB" id="A0A401KYI2"/>
<evidence type="ECO:0000313" key="2">
    <source>
        <dbReference type="EMBL" id="GCB24320.1"/>
    </source>
</evidence>
<organism evidence="2 3">
    <name type="scientific">Aspergillus awamori</name>
    <name type="common">Black koji mold</name>
    <dbReference type="NCBI Taxonomy" id="105351"/>
    <lineage>
        <taxon>Eukaryota</taxon>
        <taxon>Fungi</taxon>
        <taxon>Dikarya</taxon>
        <taxon>Ascomycota</taxon>
        <taxon>Pezizomycotina</taxon>
        <taxon>Eurotiomycetes</taxon>
        <taxon>Eurotiomycetidae</taxon>
        <taxon>Eurotiales</taxon>
        <taxon>Aspergillaceae</taxon>
        <taxon>Aspergillus</taxon>
    </lineage>
</organism>
<gene>
    <name evidence="2" type="ORF">AAWM_07205</name>
</gene>
<dbReference type="InterPro" id="IPR013094">
    <property type="entry name" value="AB_hydrolase_3"/>
</dbReference>
<keyword evidence="3" id="KW-1185">Reference proteome</keyword>
<proteinExistence type="predicted"/>
<dbReference type="Gene3D" id="3.40.50.1820">
    <property type="entry name" value="alpha/beta hydrolase"/>
    <property type="match status" value="1"/>
</dbReference>
<dbReference type="InterPro" id="IPR029058">
    <property type="entry name" value="AB_hydrolase_fold"/>
</dbReference>
<name>A0A401KYI2_ASPAW</name>
<dbReference type="STRING" id="105351.A0A401KYI2"/>
<protein>
    <submittedName>
        <fullName evidence="2">Lipase 2</fullName>
    </submittedName>
</protein>
<sequence>MSLLSHSTHDHATSSLDDLLKIANPVRAGALAAFNVTAHPDEVLQIPLGTKGVLANFHGRSFVNPLHGSDDEFCRFIAKKTGLAVLDCSYRLGTENQFPSSIHDAEDAVRWILAHPEKFDISRLSISGFSAGGLLSLVVSSVLFPQGI</sequence>
<dbReference type="Pfam" id="PF07859">
    <property type="entry name" value="Abhydrolase_3"/>
    <property type="match status" value="1"/>
</dbReference>
<reference evidence="2 3" key="1">
    <citation type="submission" date="2016-09" db="EMBL/GenBank/DDBJ databases">
        <title>Aspergillus awamori IFM 58123T.</title>
        <authorList>
            <person name="Kusuya Y."/>
            <person name="Shimizu M."/>
            <person name="Takahashi H."/>
            <person name="Yaguchi T."/>
        </authorList>
    </citation>
    <scope>NUCLEOTIDE SEQUENCE [LARGE SCALE GENOMIC DNA]</scope>
    <source>
        <strain evidence="2 3">IFM 58123</strain>
    </source>
</reference>
<evidence type="ECO:0000259" key="1">
    <source>
        <dbReference type="Pfam" id="PF07859"/>
    </source>
</evidence>
<evidence type="ECO:0000313" key="3">
    <source>
        <dbReference type="Proteomes" id="UP000286921"/>
    </source>
</evidence>